<feature type="transmembrane region" description="Helical" evidence="1">
    <location>
        <begin position="30"/>
        <end position="49"/>
    </location>
</feature>
<gene>
    <name evidence="2" type="ORF">EJ995_10360</name>
</gene>
<reference evidence="2 3" key="1">
    <citation type="submission" date="2018-12" db="EMBL/GenBank/DDBJ databases">
        <title>Complete genome of Nonlabens sp. MJ115.</title>
        <authorList>
            <person name="Choi H.S."/>
            <person name="Jung J."/>
        </authorList>
    </citation>
    <scope>NUCLEOTIDE SEQUENCE [LARGE SCALE GENOMIC DNA]</scope>
    <source>
        <strain evidence="2 3">MJ115</strain>
    </source>
</reference>
<evidence type="ECO:0000256" key="1">
    <source>
        <dbReference type="SAM" id="Phobius"/>
    </source>
</evidence>
<feature type="transmembrane region" description="Helical" evidence="1">
    <location>
        <begin position="55"/>
        <end position="76"/>
    </location>
</feature>
<evidence type="ECO:0000313" key="2">
    <source>
        <dbReference type="EMBL" id="AZQ44622.1"/>
    </source>
</evidence>
<proteinExistence type="predicted"/>
<keyword evidence="1" id="KW-1133">Transmembrane helix</keyword>
<name>A0A3S9MZW5_9FLAO</name>
<dbReference type="EMBL" id="CP034549">
    <property type="protein sequence ID" value="AZQ44622.1"/>
    <property type="molecule type" value="Genomic_DNA"/>
</dbReference>
<keyword evidence="1" id="KW-0812">Transmembrane</keyword>
<dbReference type="OrthoDB" id="1144243at2"/>
<keyword evidence="3" id="KW-1185">Reference proteome</keyword>
<accession>A0A3S9MZW5</accession>
<keyword evidence="1" id="KW-0472">Membrane</keyword>
<organism evidence="2 3">
    <name type="scientific">Nonlabens ponticola</name>
    <dbReference type="NCBI Taxonomy" id="2496866"/>
    <lineage>
        <taxon>Bacteria</taxon>
        <taxon>Pseudomonadati</taxon>
        <taxon>Bacteroidota</taxon>
        <taxon>Flavobacteriia</taxon>
        <taxon>Flavobacteriales</taxon>
        <taxon>Flavobacteriaceae</taxon>
        <taxon>Nonlabens</taxon>
    </lineage>
</organism>
<dbReference type="KEGG" id="noj:EJ995_10360"/>
<sequence>MSFLDRKSAQWSWDESTQNVMIEDNARYRLWAFIMIGVFSGVNMIRPLIDYVPSAMAVIITGIGVIAFLLSFLLFITNSVAREIKLETIEKAVYRKSSQGRSVNLKLSVIKYRQLAFDTDAQLADFTDFLRSKGIQVEEAGGKFTVPLNY</sequence>
<evidence type="ECO:0000313" key="3">
    <source>
        <dbReference type="Proteomes" id="UP000279600"/>
    </source>
</evidence>
<dbReference type="Proteomes" id="UP000279600">
    <property type="component" value="Chromosome"/>
</dbReference>
<dbReference type="AlphaFoldDB" id="A0A3S9MZW5"/>
<dbReference type="RefSeq" id="WP_126448238.1">
    <property type="nucleotide sequence ID" value="NZ_CP034549.1"/>
</dbReference>
<protein>
    <submittedName>
        <fullName evidence="2">Uncharacterized protein</fullName>
    </submittedName>
</protein>